<dbReference type="AlphaFoldDB" id="A7RTI6"/>
<dbReference type="PhylomeDB" id="A7RTI6"/>
<feature type="region of interest" description="Disordered" evidence="1">
    <location>
        <begin position="238"/>
        <end position="261"/>
    </location>
</feature>
<dbReference type="CDD" id="cd00882">
    <property type="entry name" value="Ras_like_GTPase"/>
    <property type="match status" value="1"/>
</dbReference>
<dbReference type="EMBL" id="DS469537">
    <property type="protein sequence ID" value="EDO45270.1"/>
    <property type="molecule type" value="Genomic_DNA"/>
</dbReference>
<dbReference type="HOGENOM" id="CLU_1066721_0_0_1"/>
<dbReference type="PANTHER" id="PTHR14241">
    <property type="entry name" value="INTERFERON-INDUCED PROTEIN 44"/>
    <property type="match status" value="1"/>
</dbReference>
<dbReference type="Gene3D" id="3.40.50.300">
    <property type="entry name" value="P-loop containing nucleotide triphosphate hydrolases"/>
    <property type="match status" value="1"/>
</dbReference>
<name>A7RTI6_NEMVE</name>
<reference evidence="2 3" key="1">
    <citation type="journal article" date="2007" name="Science">
        <title>Sea anemone genome reveals ancestral eumetazoan gene repertoire and genomic organization.</title>
        <authorList>
            <person name="Putnam N.H."/>
            <person name="Srivastava M."/>
            <person name="Hellsten U."/>
            <person name="Dirks B."/>
            <person name="Chapman J."/>
            <person name="Salamov A."/>
            <person name="Terry A."/>
            <person name="Shapiro H."/>
            <person name="Lindquist E."/>
            <person name="Kapitonov V.V."/>
            <person name="Jurka J."/>
            <person name="Genikhovich G."/>
            <person name="Grigoriev I.V."/>
            <person name="Lucas S.M."/>
            <person name="Steele R.E."/>
            <person name="Finnerty J.R."/>
            <person name="Technau U."/>
            <person name="Martindale M.Q."/>
            <person name="Rokhsar D.S."/>
        </authorList>
    </citation>
    <scope>NUCLEOTIDE SEQUENCE [LARGE SCALE GENOMIC DNA]</scope>
    <source>
        <strain evidence="3">CH2 X CH6</strain>
    </source>
</reference>
<evidence type="ECO:0008006" key="4">
    <source>
        <dbReference type="Google" id="ProtNLM"/>
    </source>
</evidence>
<feature type="compositionally biased region" description="Polar residues" evidence="1">
    <location>
        <begin position="251"/>
        <end position="261"/>
    </location>
</feature>
<protein>
    <recommendedName>
        <fullName evidence="4">G domain-containing protein</fullName>
    </recommendedName>
</protein>
<proteinExistence type="predicted"/>
<gene>
    <name evidence="2" type="ORF">NEMVEDRAFT_v1g240574</name>
</gene>
<evidence type="ECO:0000256" key="1">
    <source>
        <dbReference type="SAM" id="MobiDB-lite"/>
    </source>
</evidence>
<dbReference type="InterPro" id="IPR027417">
    <property type="entry name" value="P-loop_NTPase"/>
</dbReference>
<dbReference type="InParanoid" id="A7RTI6"/>
<dbReference type="SUPFAM" id="SSF52540">
    <property type="entry name" value="P-loop containing nucleoside triphosphate hydrolases"/>
    <property type="match status" value="1"/>
</dbReference>
<accession>A7RTI6</accession>
<dbReference type="Proteomes" id="UP000001593">
    <property type="component" value="Unassembled WGS sequence"/>
</dbReference>
<keyword evidence="3" id="KW-1185">Reference proteome</keyword>
<dbReference type="PANTHER" id="PTHR14241:SF31">
    <property type="entry name" value="RIBOSOMAL PROTEIN S23 MITOCHONDRIAL CONSERVED DOMAIN-CONTAINING PROTEIN"/>
    <property type="match status" value="1"/>
</dbReference>
<evidence type="ECO:0000313" key="2">
    <source>
        <dbReference type="EMBL" id="EDO45270.1"/>
    </source>
</evidence>
<dbReference type="OMA" id="TMTILTH"/>
<evidence type="ECO:0000313" key="3">
    <source>
        <dbReference type="Proteomes" id="UP000001593"/>
    </source>
</evidence>
<organism evidence="2 3">
    <name type="scientific">Nematostella vectensis</name>
    <name type="common">Starlet sea anemone</name>
    <dbReference type="NCBI Taxonomy" id="45351"/>
    <lineage>
        <taxon>Eukaryota</taxon>
        <taxon>Metazoa</taxon>
        <taxon>Cnidaria</taxon>
        <taxon>Anthozoa</taxon>
        <taxon>Hexacorallia</taxon>
        <taxon>Actiniaria</taxon>
        <taxon>Edwardsiidae</taxon>
        <taxon>Nematostella</taxon>
    </lineage>
</organism>
<sequence length="261" mass="29962">MSSREESPNWEERLREYKFGDILCSNNRDDAESLQRVFRDAYRGELDGFKSRIAVFGMTGSGKSALINTIHKILNGGEQGPAVVQSAGGEGTLSLEYFFLPHPGFNMVDTRGFFDLDSKIESVRLANDRYKDKFKFVRYQLSQQGITIITVITHRDLIQDSVEEHKQVIRNAQQVTGSHDVNTFLISNWLDGQQFYDVIMQDHVLTMMRRALECAENSVKLRQTKRSLAERQDAARMAELRRRGAKMPTENYDNSDMNSNY</sequence>